<dbReference type="Gene3D" id="2.60.40.10">
    <property type="entry name" value="Immunoglobulins"/>
    <property type="match status" value="1"/>
</dbReference>
<proteinExistence type="predicted"/>
<dbReference type="AlphaFoldDB" id="A0A8D2JDJ5"/>
<dbReference type="Pfam" id="PF07686">
    <property type="entry name" value="V-set"/>
    <property type="match status" value="1"/>
</dbReference>
<name>A0A8D2JDJ5_VARKO</name>
<keyword evidence="1" id="KW-1133">Transmembrane helix</keyword>
<keyword evidence="2" id="KW-0732">Signal</keyword>
<dbReference type="InterPro" id="IPR050150">
    <property type="entry name" value="IgV_Light_Chain"/>
</dbReference>
<feature type="transmembrane region" description="Helical" evidence="1">
    <location>
        <begin position="207"/>
        <end position="225"/>
    </location>
</feature>
<dbReference type="InterPro" id="IPR036179">
    <property type="entry name" value="Ig-like_dom_sf"/>
</dbReference>
<reference evidence="4" key="2">
    <citation type="submission" date="2025-09" db="UniProtKB">
        <authorList>
            <consortium name="Ensembl"/>
        </authorList>
    </citation>
    <scope>IDENTIFICATION</scope>
</reference>
<evidence type="ECO:0000256" key="1">
    <source>
        <dbReference type="SAM" id="Phobius"/>
    </source>
</evidence>
<feature type="chain" id="PRO_5034807487" description="Ig-like domain-containing protein" evidence="2">
    <location>
        <begin position="17"/>
        <end position="238"/>
    </location>
</feature>
<dbReference type="InterPro" id="IPR013783">
    <property type="entry name" value="Ig-like_fold"/>
</dbReference>
<evidence type="ECO:0000259" key="3">
    <source>
        <dbReference type="PROSITE" id="PS50835"/>
    </source>
</evidence>
<dbReference type="InterPro" id="IPR003599">
    <property type="entry name" value="Ig_sub"/>
</dbReference>
<evidence type="ECO:0000313" key="5">
    <source>
        <dbReference type="Proteomes" id="UP000694545"/>
    </source>
</evidence>
<keyword evidence="5" id="KW-1185">Reference proteome</keyword>
<organism evidence="4 5">
    <name type="scientific">Varanus komodoensis</name>
    <name type="common">Komodo dragon</name>
    <dbReference type="NCBI Taxonomy" id="61221"/>
    <lineage>
        <taxon>Eukaryota</taxon>
        <taxon>Metazoa</taxon>
        <taxon>Chordata</taxon>
        <taxon>Craniata</taxon>
        <taxon>Vertebrata</taxon>
        <taxon>Euteleostomi</taxon>
        <taxon>Lepidosauria</taxon>
        <taxon>Squamata</taxon>
        <taxon>Bifurcata</taxon>
        <taxon>Unidentata</taxon>
        <taxon>Episquamata</taxon>
        <taxon>Toxicofera</taxon>
        <taxon>Anguimorpha</taxon>
        <taxon>Paleoanguimorpha</taxon>
        <taxon>Varanoidea</taxon>
        <taxon>Varanidae</taxon>
        <taxon>Varanus</taxon>
    </lineage>
</organism>
<keyword evidence="1" id="KW-0812">Transmembrane</keyword>
<dbReference type="PANTHER" id="PTHR23267">
    <property type="entry name" value="IMMUNOGLOBULIN LIGHT CHAIN"/>
    <property type="match status" value="1"/>
</dbReference>
<dbReference type="Proteomes" id="UP000694545">
    <property type="component" value="Unplaced"/>
</dbReference>
<dbReference type="SMART" id="SM00406">
    <property type="entry name" value="IGv"/>
    <property type="match status" value="1"/>
</dbReference>
<dbReference type="SUPFAM" id="SSF48726">
    <property type="entry name" value="Immunoglobulin"/>
    <property type="match status" value="1"/>
</dbReference>
<keyword evidence="1" id="KW-0472">Membrane</keyword>
<reference evidence="4" key="1">
    <citation type="submission" date="2025-08" db="UniProtKB">
        <authorList>
            <consortium name="Ensembl"/>
        </authorList>
    </citation>
    <scope>IDENTIFICATION</scope>
</reference>
<accession>A0A8D2JDJ5</accession>
<dbReference type="SMART" id="SM00409">
    <property type="entry name" value="IG"/>
    <property type="match status" value="1"/>
</dbReference>
<sequence>MAWVLPLLILLAYCSGFGSEAVLTQTVATGGTVTLSCTFSGGTLVDDTHFPWWIQHRLENVPRRILYRSGIRPSGIPDRFSGSKSGNIMSMTITGALLEDEGDYYCVAWTEDAWHSGQVRWRNETKSCLTLSLPPSLPRQPLLPSDSHQTSDALLRTVFAKPGGARETPASPYFSDEAPVTFGVQAQSTPGKASLEVAAHIPLKVRVVWQFHIVFILLMAWLFSFQGRWLTSSSPSFL</sequence>
<dbReference type="PROSITE" id="PS50835">
    <property type="entry name" value="IG_LIKE"/>
    <property type="match status" value="1"/>
</dbReference>
<evidence type="ECO:0000313" key="4">
    <source>
        <dbReference type="Ensembl" id="ENSVKKP00000007227.1"/>
    </source>
</evidence>
<feature type="domain" description="Ig-like" evidence="3">
    <location>
        <begin position="6"/>
        <end position="108"/>
    </location>
</feature>
<feature type="signal peptide" evidence="2">
    <location>
        <begin position="1"/>
        <end position="16"/>
    </location>
</feature>
<dbReference type="InterPro" id="IPR007110">
    <property type="entry name" value="Ig-like_dom"/>
</dbReference>
<dbReference type="Ensembl" id="ENSVKKT00000007419.1">
    <property type="protein sequence ID" value="ENSVKKP00000007227.1"/>
    <property type="gene ID" value="ENSVKKG00000005138.1"/>
</dbReference>
<dbReference type="InterPro" id="IPR013106">
    <property type="entry name" value="Ig_V-set"/>
</dbReference>
<evidence type="ECO:0000256" key="2">
    <source>
        <dbReference type="SAM" id="SignalP"/>
    </source>
</evidence>
<protein>
    <recommendedName>
        <fullName evidence="3">Ig-like domain-containing protein</fullName>
    </recommendedName>
</protein>